<dbReference type="EMBL" id="JAAGOH010000050">
    <property type="protein sequence ID" value="NDY93863.1"/>
    <property type="molecule type" value="Genomic_DNA"/>
</dbReference>
<evidence type="ECO:0000313" key="1">
    <source>
        <dbReference type="EMBL" id="NDY93863.1"/>
    </source>
</evidence>
<evidence type="ECO:0008006" key="3">
    <source>
        <dbReference type="Google" id="ProtNLM"/>
    </source>
</evidence>
<sequence length="274" mass="29741">MDVFCIAGMHRSGTSVLARLLQTAGVSLGDPAQLMAPQADNPDGFFEHLAFMRLNRRLLETLGGDWDLPPELPTGWHHDPAVQALAAPARALLQTAFGDAPRGLWKDPRNSLTLPFWQALQPELRVIVCLRGPQAVARSLMRRSVCSPRFAQSLWERYNAALLASLPAGRTLVSHHDALRTDPLAELRRVLDFMGHPAPEDLAQRVQAIVRPADPAALANEAEALRRAGAHRALALYDALRAQAGPVYERLPEARQPAPVLPVAPAAEAAAPPP</sequence>
<protein>
    <recommendedName>
        <fullName evidence="3">Sulfotransferase family protein</fullName>
    </recommendedName>
</protein>
<feature type="non-terminal residue" evidence="1">
    <location>
        <position position="274"/>
    </location>
</feature>
<dbReference type="Gene3D" id="3.40.50.300">
    <property type="entry name" value="P-loop containing nucleotide triphosphate hydrolases"/>
    <property type="match status" value="1"/>
</dbReference>
<comment type="caution">
    <text evidence="1">The sequence shown here is derived from an EMBL/GenBank/DDBJ whole genome shotgun (WGS) entry which is preliminary data.</text>
</comment>
<name>A0A7C9TNH8_9BURK</name>
<accession>A0A7C9TNH8</accession>
<gene>
    <name evidence="1" type="ORF">G3A44_21970</name>
</gene>
<organism evidence="1 2">
    <name type="scientific">Ideonella livida</name>
    <dbReference type="NCBI Taxonomy" id="2707176"/>
    <lineage>
        <taxon>Bacteria</taxon>
        <taxon>Pseudomonadati</taxon>
        <taxon>Pseudomonadota</taxon>
        <taxon>Betaproteobacteria</taxon>
        <taxon>Burkholderiales</taxon>
        <taxon>Sphaerotilaceae</taxon>
        <taxon>Ideonella</taxon>
    </lineage>
</organism>
<keyword evidence="2" id="KW-1185">Reference proteome</keyword>
<dbReference type="Pfam" id="PF13469">
    <property type="entry name" value="Sulfotransfer_3"/>
    <property type="match status" value="1"/>
</dbReference>
<dbReference type="InterPro" id="IPR027417">
    <property type="entry name" value="P-loop_NTPase"/>
</dbReference>
<dbReference type="Proteomes" id="UP000484255">
    <property type="component" value="Unassembled WGS sequence"/>
</dbReference>
<proteinExistence type="predicted"/>
<dbReference type="RefSeq" id="WP_163459887.1">
    <property type="nucleotide sequence ID" value="NZ_JAAGOH010000050.1"/>
</dbReference>
<dbReference type="AlphaFoldDB" id="A0A7C9TNH8"/>
<reference evidence="1 2" key="1">
    <citation type="submission" date="2020-02" db="EMBL/GenBank/DDBJ databases">
        <title>Ideonella bacterium strain TBM-1.</title>
        <authorList>
            <person name="Chen W.-M."/>
        </authorList>
    </citation>
    <scope>NUCLEOTIDE SEQUENCE [LARGE SCALE GENOMIC DNA]</scope>
    <source>
        <strain evidence="1 2">TBM-1</strain>
    </source>
</reference>
<dbReference type="SUPFAM" id="SSF52540">
    <property type="entry name" value="P-loop containing nucleoside triphosphate hydrolases"/>
    <property type="match status" value="1"/>
</dbReference>
<evidence type="ECO:0000313" key="2">
    <source>
        <dbReference type="Proteomes" id="UP000484255"/>
    </source>
</evidence>